<reference evidence="3 4" key="1">
    <citation type="submission" date="2019-02" db="EMBL/GenBank/DDBJ databases">
        <title>Genomic Encyclopedia of Archaeal and Bacterial Type Strains, Phase II (KMG-II): from individual species to whole genera.</title>
        <authorList>
            <person name="Goeker M."/>
        </authorList>
    </citation>
    <scope>NUCLEOTIDE SEQUENCE [LARGE SCALE GENOMIC DNA]</scope>
    <source>
        <strain evidence="3 4">DSM 18101</strain>
    </source>
</reference>
<keyword evidence="4" id="KW-1185">Reference proteome</keyword>
<organism evidence="3 4">
    <name type="scientific">Edaphobacter modestus</name>
    <dbReference type="NCBI Taxonomy" id="388466"/>
    <lineage>
        <taxon>Bacteria</taxon>
        <taxon>Pseudomonadati</taxon>
        <taxon>Acidobacteriota</taxon>
        <taxon>Terriglobia</taxon>
        <taxon>Terriglobales</taxon>
        <taxon>Acidobacteriaceae</taxon>
        <taxon>Edaphobacter</taxon>
    </lineage>
</organism>
<gene>
    <name evidence="3" type="ORF">BDD14_5718</name>
</gene>
<feature type="transmembrane region" description="Helical" evidence="1">
    <location>
        <begin position="26"/>
        <end position="48"/>
    </location>
</feature>
<feature type="transmembrane region" description="Helical" evidence="1">
    <location>
        <begin position="80"/>
        <end position="97"/>
    </location>
</feature>
<proteinExistence type="predicted"/>
<evidence type="ECO:0000313" key="3">
    <source>
        <dbReference type="EMBL" id="RZU35634.1"/>
    </source>
</evidence>
<dbReference type="InterPro" id="IPR025178">
    <property type="entry name" value="Lnb_N"/>
</dbReference>
<dbReference type="Pfam" id="PF13387">
    <property type="entry name" value="Lnb_N"/>
    <property type="match status" value="1"/>
</dbReference>
<evidence type="ECO:0000259" key="2">
    <source>
        <dbReference type="Pfam" id="PF13387"/>
    </source>
</evidence>
<evidence type="ECO:0000313" key="4">
    <source>
        <dbReference type="Proteomes" id="UP000292958"/>
    </source>
</evidence>
<evidence type="ECO:0000256" key="1">
    <source>
        <dbReference type="SAM" id="Phobius"/>
    </source>
</evidence>
<keyword evidence="1" id="KW-0472">Membrane</keyword>
<sequence>MIDSKTLELPPAPAKRSKFLLRACKALAVGIMWFGLLLLNLWAVAAIYVDSRIASMRIVFVVIYLVVEILLLVTTRRRRGFYSLICPCVVLVWWLSLKPVDDANWRQDVARRAWAEIDGDKVTIHNLRNCDYRSEVEYTNCWTDRTFSLSELRGTDFFFINWGVRWIGHPIVSFDFGNNQHLAFSIEARYRPGQAYSAILGFFRQYELIFIAADERDVIRLRTNYRKNEEVYMYRTSAPADIARKFFLTYLAATAGMSSQFCCPKQVWMKPRNWLIGFETKWGSQRLRWENKGYGSLSA</sequence>
<comment type="caution">
    <text evidence="3">The sequence shown here is derived from an EMBL/GenBank/DDBJ whole genome shotgun (WGS) entry which is preliminary data.</text>
</comment>
<accession>A0A4Q7YFT6</accession>
<keyword evidence="1" id="KW-1133">Transmembrane helix</keyword>
<dbReference type="AlphaFoldDB" id="A0A4Q7YFT6"/>
<feature type="transmembrane region" description="Helical" evidence="1">
    <location>
        <begin position="54"/>
        <end position="73"/>
    </location>
</feature>
<protein>
    <submittedName>
        <fullName evidence="3">Uncharacterized protein DUF4105</fullName>
    </submittedName>
</protein>
<dbReference type="Proteomes" id="UP000292958">
    <property type="component" value="Unassembled WGS sequence"/>
</dbReference>
<feature type="domain" description="Lnb N-terminal periplasmic" evidence="2">
    <location>
        <begin position="139"/>
        <end position="246"/>
    </location>
</feature>
<name>A0A4Q7YFT6_9BACT</name>
<dbReference type="EMBL" id="SHKW01000002">
    <property type="protein sequence ID" value="RZU35634.1"/>
    <property type="molecule type" value="Genomic_DNA"/>
</dbReference>
<dbReference type="OrthoDB" id="274718at2"/>
<keyword evidence="1" id="KW-0812">Transmembrane</keyword>